<protein>
    <submittedName>
        <fullName evidence="6">LysR family transcriptional regulator</fullName>
    </submittedName>
</protein>
<keyword evidence="2" id="KW-0805">Transcription regulation</keyword>
<evidence type="ECO:0000259" key="5">
    <source>
        <dbReference type="PROSITE" id="PS50931"/>
    </source>
</evidence>
<feature type="domain" description="HTH lysR-type" evidence="5">
    <location>
        <begin position="65"/>
        <end position="114"/>
    </location>
</feature>
<dbReference type="Pfam" id="PF03466">
    <property type="entry name" value="LysR_substrate"/>
    <property type="match status" value="1"/>
</dbReference>
<dbReference type="InterPro" id="IPR000847">
    <property type="entry name" value="LysR_HTH_N"/>
</dbReference>
<dbReference type="PROSITE" id="PS50931">
    <property type="entry name" value="HTH_LYSR"/>
    <property type="match status" value="1"/>
</dbReference>
<dbReference type="InterPro" id="IPR036388">
    <property type="entry name" value="WH-like_DNA-bd_sf"/>
</dbReference>
<dbReference type="Gene3D" id="3.40.190.290">
    <property type="match status" value="1"/>
</dbReference>
<proteinExistence type="inferred from homology"/>
<dbReference type="SUPFAM" id="SSF53850">
    <property type="entry name" value="Periplasmic binding protein-like II"/>
    <property type="match status" value="1"/>
</dbReference>
<evidence type="ECO:0000256" key="1">
    <source>
        <dbReference type="ARBA" id="ARBA00009437"/>
    </source>
</evidence>
<evidence type="ECO:0000313" key="7">
    <source>
        <dbReference type="Proteomes" id="UP000292985"/>
    </source>
</evidence>
<dbReference type="InterPro" id="IPR005119">
    <property type="entry name" value="LysR_subst-bd"/>
</dbReference>
<comment type="similarity">
    <text evidence="1">Belongs to the LysR transcriptional regulatory family.</text>
</comment>
<evidence type="ECO:0000256" key="3">
    <source>
        <dbReference type="ARBA" id="ARBA00023125"/>
    </source>
</evidence>
<organism evidence="6 7">
    <name type="scientific">Citrobacter amalonaticus</name>
    <dbReference type="NCBI Taxonomy" id="35703"/>
    <lineage>
        <taxon>Bacteria</taxon>
        <taxon>Pseudomonadati</taxon>
        <taxon>Pseudomonadota</taxon>
        <taxon>Gammaproteobacteria</taxon>
        <taxon>Enterobacterales</taxon>
        <taxon>Enterobacteriaceae</taxon>
        <taxon>Citrobacter</taxon>
    </lineage>
</organism>
<evidence type="ECO:0000256" key="2">
    <source>
        <dbReference type="ARBA" id="ARBA00023015"/>
    </source>
</evidence>
<evidence type="ECO:0000313" key="6">
    <source>
        <dbReference type="EMBL" id="RYT45146.1"/>
    </source>
</evidence>
<dbReference type="PANTHER" id="PTHR30419:SF8">
    <property type="entry name" value="NITROGEN ASSIMILATION TRANSCRIPTIONAL ACTIVATOR-RELATED"/>
    <property type="match status" value="1"/>
</dbReference>
<keyword evidence="3" id="KW-0238">DNA-binding</keyword>
<dbReference type="Gene3D" id="1.10.10.10">
    <property type="entry name" value="Winged helix-like DNA-binding domain superfamily/Winged helix DNA-binding domain"/>
    <property type="match status" value="1"/>
</dbReference>
<dbReference type="EMBL" id="RCYA01000002">
    <property type="protein sequence ID" value="RYT45146.1"/>
    <property type="molecule type" value="Genomic_DNA"/>
</dbReference>
<keyword evidence="4" id="KW-0804">Transcription</keyword>
<keyword evidence="7" id="KW-1185">Reference proteome</keyword>
<accession>A0ABY0HX80</accession>
<reference evidence="6 7" key="1">
    <citation type="journal article" date="2019" name="Science, e1252229">
        <title>Invertible promoters mediate bacterial phase variation, antibiotic resistance, and host adaptation in the gut.</title>
        <authorList>
            <person name="Jiang X."/>
            <person name="Hall A.B."/>
            <person name="Arthur T.D."/>
            <person name="Plichta D.R."/>
            <person name="Covington C.T."/>
            <person name="Poyet M."/>
            <person name="Crothers J."/>
            <person name="Moses P.L."/>
            <person name="Tolonen A.C."/>
            <person name="Vlamakis H."/>
            <person name="Alm E.J."/>
            <person name="Xavier R.J."/>
        </authorList>
    </citation>
    <scope>NUCLEOTIDE SEQUENCE [LARGE SCALE GENOMIC DNA]</scope>
    <source>
        <strain evidence="7">ca_0067</strain>
    </source>
</reference>
<dbReference type="PRINTS" id="PR00039">
    <property type="entry name" value="HTHLYSR"/>
</dbReference>
<dbReference type="CDD" id="cd05466">
    <property type="entry name" value="PBP2_LTTR_substrate"/>
    <property type="match status" value="1"/>
</dbReference>
<dbReference type="Proteomes" id="UP000292985">
    <property type="component" value="Unassembled WGS sequence"/>
</dbReference>
<dbReference type="SUPFAM" id="SSF46785">
    <property type="entry name" value="Winged helix' DNA-binding domain"/>
    <property type="match status" value="1"/>
</dbReference>
<dbReference type="InterPro" id="IPR036390">
    <property type="entry name" value="WH_DNA-bd_sf"/>
</dbReference>
<dbReference type="PANTHER" id="PTHR30419">
    <property type="entry name" value="HTH-TYPE TRANSCRIPTIONAL REGULATOR YBHD"/>
    <property type="match status" value="1"/>
</dbReference>
<evidence type="ECO:0000256" key="4">
    <source>
        <dbReference type="ARBA" id="ARBA00023163"/>
    </source>
</evidence>
<gene>
    <name evidence="6" type="ORF">EAJ18_05080</name>
</gene>
<comment type="caution">
    <text evidence="6">The sequence shown here is derived from an EMBL/GenBank/DDBJ whole genome shotgun (WGS) entry which is preliminary data.</text>
</comment>
<dbReference type="InterPro" id="IPR050950">
    <property type="entry name" value="HTH-type_LysR_regulators"/>
</dbReference>
<sequence>MTAVIMSRHFTDCSINPTESACLTHPGARFCRGSRLFSSLRIRQALSIPETVVRRMYLHKLIFQFKVLVDKKTFTSAAESLFISQPTLTQNMQRLESELGIPLLFREGKKISLTVYGESLYQHACLLDRNYQQALLSIDAIKHSHRQQLVIECGHAWSHGVLFHLMKDYVRLYPQIRMVIKNSNTALGQQHLLKGECDLALGAIPAAENRIAAINYLPIFTTRFVLYCASDHPLAYVPQISEAQLNHCEWVILKHESENEEFNDPLLCPISPEKVRFEVCSVSNAIALAKQTQCILALSIHLEAEARHRGLRRLNLAKNIPSFDTGIMYIDDVLKYDHKKKFIETIISSKSMFDQNDM</sequence>
<name>A0ABY0HX80_CITAM</name>
<dbReference type="Pfam" id="PF00126">
    <property type="entry name" value="HTH_1"/>
    <property type="match status" value="1"/>
</dbReference>